<feature type="domain" description="EndoU" evidence="13">
    <location>
        <begin position="128"/>
        <end position="396"/>
    </location>
</feature>
<evidence type="ECO:0000256" key="9">
    <source>
        <dbReference type="ARBA" id="ARBA00023211"/>
    </source>
</evidence>
<dbReference type="GO" id="GO:0004521">
    <property type="term" value="F:RNA endonuclease activity"/>
    <property type="evidence" value="ECO:0007669"/>
    <property type="project" value="UniProtKB-UniRule"/>
</dbReference>
<dbReference type="OrthoDB" id="430326at2759"/>
<comment type="subunit">
    <text evidence="3 11">Monomer.</text>
</comment>
<dbReference type="GO" id="GO:0016829">
    <property type="term" value="F:lyase activity"/>
    <property type="evidence" value="ECO:0007669"/>
    <property type="project" value="UniProtKB-KW"/>
</dbReference>
<dbReference type="Pfam" id="PF09412">
    <property type="entry name" value="XendoU"/>
    <property type="match status" value="1"/>
</dbReference>
<protein>
    <submittedName>
        <fullName evidence="14">Poly(U)-specific endoribonuclease</fullName>
    </submittedName>
</protein>
<keyword evidence="5 11" id="KW-0479">Metal-binding</keyword>
<dbReference type="GO" id="GO:0046872">
    <property type="term" value="F:metal ion binding"/>
    <property type="evidence" value="ECO:0007669"/>
    <property type="project" value="UniProtKB-UniRule"/>
</dbReference>
<comment type="similarity">
    <text evidence="2 11">Belongs to the ENDOU family.</text>
</comment>
<sequence length="396" mass="45944">MIMLRSKSRDQLSFYQTIRDIRGLWKRDKVVCKNRKRKNNNIEQRNTNKRQMCAATNNTQYNFNRNEQQNNAETNSSGSNTHLDKDKCEKIKRFILIGVLAVLGIVGWHIYEYFYAGKGGGGDDGTFVEHEIIDLTQRLFADEVRTNNYSINVNFQGKTKSFARDDRAAEPLLQTDDVLYTTDASSTIPLLRRLFDNYLLDVNAVESTTAEQAQEELDFLNAVLKTSIMKHTMLFLQQRGLVAANHKAQIELLRSIWFTQYSRSRGRMGSSGFEHVFLAELRHETILGLHNWIYFHEQEVQGNLDYKGFIEKIQLDKNKYVLATRFTFYNHIKPYNTLFIGTSPEFELSVYTVCFLLHVEEPCPVQMGNTKFNINTNAWDWHGRKTLAAAYPSLEK</sequence>
<organism evidence="14">
    <name type="scientific">Bactrocera latifrons</name>
    <name type="common">Malaysian fruit fly</name>
    <name type="synonym">Chaetodacus latifrons</name>
    <dbReference type="NCBI Taxonomy" id="174628"/>
    <lineage>
        <taxon>Eukaryota</taxon>
        <taxon>Metazoa</taxon>
        <taxon>Ecdysozoa</taxon>
        <taxon>Arthropoda</taxon>
        <taxon>Hexapoda</taxon>
        <taxon>Insecta</taxon>
        <taxon>Pterygota</taxon>
        <taxon>Neoptera</taxon>
        <taxon>Endopterygota</taxon>
        <taxon>Diptera</taxon>
        <taxon>Brachycera</taxon>
        <taxon>Muscomorpha</taxon>
        <taxon>Tephritoidea</taxon>
        <taxon>Tephritidae</taxon>
        <taxon>Bactrocera</taxon>
        <taxon>Bactrocera</taxon>
    </lineage>
</organism>
<proteinExistence type="inferred from homology"/>
<keyword evidence="4 11" id="KW-0540">Nuclease</keyword>
<accession>A0A0K8VPF3</accession>
<evidence type="ECO:0000256" key="4">
    <source>
        <dbReference type="ARBA" id="ARBA00022722"/>
    </source>
</evidence>
<evidence type="ECO:0000256" key="11">
    <source>
        <dbReference type="RuleBase" id="RU367085"/>
    </source>
</evidence>
<evidence type="ECO:0000256" key="6">
    <source>
        <dbReference type="ARBA" id="ARBA00022759"/>
    </source>
</evidence>
<dbReference type="PANTHER" id="PTHR12439">
    <property type="entry name" value="PLACENTAL PROTEIN 11-RELATED"/>
    <property type="match status" value="1"/>
</dbReference>
<keyword evidence="12" id="KW-1133">Transmembrane helix</keyword>
<evidence type="ECO:0000256" key="2">
    <source>
        <dbReference type="ARBA" id="ARBA00010168"/>
    </source>
</evidence>
<keyword evidence="9 11" id="KW-0464">Manganese</keyword>
<dbReference type="SUPFAM" id="SSF142877">
    <property type="entry name" value="EndoU-like"/>
    <property type="match status" value="1"/>
</dbReference>
<dbReference type="PROSITE" id="PS51959">
    <property type="entry name" value="ENDOU"/>
    <property type="match status" value="1"/>
</dbReference>
<name>A0A0K8VPF3_BACLA</name>
<dbReference type="InterPro" id="IPR037227">
    <property type="entry name" value="EndoU-like"/>
</dbReference>
<reference evidence="14" key="1">
    <citation type="submission" date="2015-06" db="EMBL/GenBank/DDBJ databases">
        <authorList>
            <person name="Hoefler B.C."/>
            <person name="Straight P.D."/>
        </authorList>
    </citation>
    <scope>NUCLEOTIDE SEQUENCE</scope>
</reference>
<keyword evidence="10" id="KW-0456">Lyase</keyword>
<evidence type="ECO:0000313" key="14">
    <source>
        <dbReference type="EMBL" id="JAI40470.1"/>
    </source>
</evidence>
<evidence type="ECO:0000259" key="13">
    <source>
        <dbReference type="PROSITE" id="PS51959"/>
    </source>
</evidence>
<keyword evidence="12" id="KW-0812">Transmembrane</keyword>
<evidence type="ECO:0000256" key="7">
    <source>
        <dbReference type="ARBA" id="ARBA00022801"/>
    </source>
</evidence>
<dbReference type="AlphaFoldDB" id="A0A0K8VPF3"/>
<evidence type="ECO:0000256" key="3">
    <source>
        <dbReference type="ARBA" id="ARBA00011245"/>
    </source>
</evidence>
<dbReference type="InterPro" id="IPR039787">
    <property type="entry name" value="ENDOU"/>
</dbReference>
<keyword evidence="7 11" id="KW-0378">Hydrolase</keyword>
<dbReference type="GO" id="GO:0016787">
    <property type="term" value="F:hydrolase activity"/>
    <property type="evidence" value="ECO:0007669"/>
    <property type="project" value="UniProtKB-KW"/>
</dbReference>
<evidence type="ECO:0000256" key="8">
    <source>
        <dbReference type="ARBA" id="ARBA00022884"/>
    </source>
</evidence>
<feature type="transmembrane region" description="Helical" evidence="12">
    <location>
        <begin position="94"/>
        <end position="111"/>
    </location>
</feature>
<keyword evidence="12" id="KW-0472">Membrane</keyword>
<evidence type="ECO:0000256" key="10">
    <source>
        <dbReference type="ARBA" id="ARBA00023239"/>
    </source>
</evidence>
<evidence type="ECO:0000256" key="1">
    <source>
        <dbReference type="ARBA" id="ARBA00001936"/>
    </source>
</evidence>
<comment type="cofactor">
    <cofactor evidence="1 11">
        <name>Mn(2+)</name>
        <dbReference type="ChEBI" id="CHEBI:29035"/>
    </cofactor>
</comment>
<keyword evidence="6 11" id="KW-0255">Endonuclease</keyword>
<dbReference type="CDD" id="cd21159">
    <property type="entry name" value="XendoU"/>
    <property type="match status" value="1"/>
</dbReference>
<gene>
    <name evidence="14" type="primary">CG2145_3</name>
    <name evidence="14" type="ORF">c0_g1_i1</name>
</gene>
<dbReference type="InterPro" id="IPR018998">
    <property type="entry name" value="EndoU_C"/>
</dbReference>
<evidence type="ECO:0000256" key="12">
    <source>
        <dbReference type="SAM" id="Phobius"/>
    </source>
</evidence>
<dbReference type="EMBL" id="GDHF01011844">
    <property type="protein sequence ID" value="JAI40470.1"/>
    <property type="molecule type" value="Transcribed_RNA"/>
</dbReference>
<evidence type="ECO:0000256" key="5">
    <source>
        <dbReference type="ARBA" id="ARBA00022723"/>
    </source>
</evidence>
<dbReference type="GO" id="GO:0003723">
    <property type="term" value="F:RNA binding"/>
    <property type="evidence" value="ECO:0007669"/>
    <property type="project" value="UniProtKB-UniRule"/>
</dbReference>
<keyword evidence="8 11" id="KW-0694">RNA-binding</keyword>
<dbReference type="PANTHER" id="PTHR12439:SF42">
    <property type="entry name" value="ENDORIBONUCLEASE-RELATED"/>
    <property type="match status" value="1"/>
</dbReference>